<dbReference type="GO" id="GO:0003677">
    <property type="term" value="F:DNA binding"/>
    <property type="evidence" value="ECO:0007669"/>
    <property type="project" value="UniProtKB-KW"/>
</dbReference>
<dbReference type="InterPro" id="IPR018873">
    <property type="entry name" value="KilA-N_DNA-bd_domain"/>
</dbReference>
<dbReference type="Proteomes" id="UP000177885">
    <property type="component" value="Unassembled WGS sequence"/>
</dbReference>
<proteinExistence type="predicted"/>
<evidence type="ECO:0000313" key="4">
    <source>
        <dbReference type="Proteomes" id="UP000177885"/>
    </source>
</evidence>
<name>A0A1F7TM32_9BACT</name>
<keyword evidence="1" id="KW-0175">Coiled coil</keyword>
<dbReference type="AlphaFoldDB" id="A0A1F7TM32"/>
<comment type="caution">
    <text evidence="3">The sequence shown here is derived from an EMBL/GenBank/DDBJ whole genome shotgun (WGS) entry which is preliminary data.</text>
</comment>
<sequence length="173" mass="20030">MDQFIPIERVEQRIFVIRGQKVMLDRDLAELYGVPTKVLNQAVKRNPGRFPSDFMFILSEVEAKTLRSQFVTSKSEKRGGTQYQIYAFTEQGVAMLSSVLRSEQAILMNIAIIRTFVRMRQMIAGYEELRLKVEAMEKQYDEHFREVFTALRQLLTESEPPKEEIGFKAVADG</sequence>
<organism evidence="3 4">
    <name type="scientific">Candidatus Uhrbacteria bacterium RIFCSPHIGHO2_01_FULL_63_20</name>
    <dbReference type="NCBI Taxonomy" id="1802385"/>
    <lineage>
        <taxon>Bacteria</taxon>
        <taxon>Candidatus Uhriibacteriota</taxon>
    </lineage>
</organism>
<keyword evidence="3" id="KW-0238">DNA-binding</keyword>
<dbReference type="STRING" id="1802385.A2856_02730"/>
<dbReference type="Pfam" id="PF10543">
    <property type="entry name" value="ORF6N"/>
    <property type="match status" value="1"/>
</dbReference>
<protein>
    <submittedName>
        <fullName evidence="3">DNA-binding protein</fullName>
    </submittedName>
</protein>
<dbReference type="EMBL" id="MGDT01000007">
    <property type="protein sequence ID" value="OGL66614.1"/>
    <property type="molecule type" value="Genomic_DNA"/>
</dbReference>
<feature type="domain" description="KilA-N DNA-binding" evidence="2">
    <location>
        <begin position="13"/>
        <end position="99"/>
    </location>
</feature>
<accession>A0A1F7TM32</accession>
<evidence type="ECO:0000313" key="3">
    <source>
        <dbReference type="EMBL" id="OGL66614.1"/>
    </source>
</evidence>
<feature type="coiled-coil region" evidence="1">
    <location>
        <begin position="119"/>
        <end position="146"/>
    </location>
</feature>
<gene>
    <name evidence="3" type="ORF">A2856_02730</name>
</gene>
<evidence type="ECO:0000256" key="1">
    <source>
        <dbReference type="SAM" id="Coils"/>
    </source>
</evidence>
<evidence type="ECO:0000259" key="2">
    <source>
        <dbReference type="Pfam" id="PF10543"/>
    </source>
</evidence>
<reference evidence="3 4" key="1">
    <citation type="journal article" date="2016" name="Nat. Commun.">
        <title>Thousands of microbial genomes shed light on interconnected biogeochemical processes in an aquifer system.</title>
        <authorList>
            <person name="Anantharaman K."/>
            <person name="Brown C.T."/>
            <person name="Hug L.A."/>
            <person name="Sharon I."/>
            <person name="Castelle C.J."/>
            <person name="Probst A.J."/>
            <person name="Thomas B.C."/>
            <person name="Singh A."/>
            <person name="Wilkins M.J."/>
            <person name="Karaoz U."/>
            <person name="Brodie E.L."/>
            <person name="Williams K.H."/>
            <person name="Hubbard S.S."/>
            <person name="Banfield J.F."/>
        </authorList>
    </citation>
    <scope>NUCLEOTIDE SEQUENCE [LARGE SCALE GENOMIC DNA]</scope>
</reference>